<evidence type="ECO:0000313" key="3">
    <source>
        <dbReference type="Proteomes" id="UP000016935"/>
    </source>
</evidence>
<feature type="region of interest" description="Disordered" evidence="1">
    <location>
        <begin position="1"/>
        <end position="132"/>
    </location>
</feature>
<sequence length="220" mass="24341">MNQLRINHERSHAGARNPNDSDDAYEKMKKKLARPNPPSLYSNRPSEPAIESRGGQPRQESYASQTISQVKHEPGTPSTPSSDGELRRPGPSSQKVRRPMASSTPSYIRPEGSSALDRKPNISVKAEPTSASSAKICTRCHEPFLNSSAPCLYHPGRTVKQEDRSVVWSCCEEDILSAGCDFRPRHTAIDDDIEDTVMQRKRPSVSPAPESARLKKPRAL</sequence>
<gene>
    <name evidence="2" type="ORF">SETTUDRAFT_164264</name>
</gene>
<protein>
    <submittedName>
        <fullName evidence="2">Uncharacterized protein</fullName>
    </submittedName>
</protein>
<feature type="region of interest" description="Disordered" evidence="1">
    <location>
        <begin position="198"/>
        <end position="220"/>
    </location>
</feature>
<evidence type="ECO:0000256" key="1">
    <source>
        <dbReference type="SAM" id="MobiDB-lite"/>
    </source>
</evidence>
<reference evidence="2 3" key="2">
    <citation type="journal article" date="2013" name="PLoS Genet.">
        <title>Comparative genome structure, secondary metabolite, and effector coding capacity across Cochliobolus pathogens.</title>
        <authorList>
            <person name="Condon B.J."/>
            <person name="Leng Y."/>
            <person name="Wu D."/>
            <person name="Bushley K.E."/>
            <person name="Ohm R.A."/>
            <person name="Otillar R."/>
            <person name="Martin J."/>
            <person name="Schackwitz W."/>
            <person name="Grimwood J."/>
            <person name="MohdZainudin N."/>
            <person name="Xue C."/>
            <person name="Wang R."/>
            <person name="Manning V.A."/>
            <person name="Dhillon B."/>
            <person name="Tu Z.J."/>
            <person name="Steffenson B.J."/>
            <person name="Salamov A."/>
            <person name="Sun H."/>
            <person name="Lowry S."/>
            <person name="LaButti K."/>
            <person name="Han J."/>
            <person name="Copeland A."/>
            <person name="Lindquist E."/>
            <person name="Barry K."/>
            <person name="Schmutz J."/>
            <person name="Baker S.E."/>
            <person name="Ciuffetti L.M."/>
            <person name="Grigoriev I.V."/>
            <person name="Zhong S."/>
            <person name="Turgeon B.G."/>
        </authorList>
    </citation>
    <scope>NUCLEOTIDE SEQUENCE [LARGE SCALE GENOMIC DNA]</scope>
    <source>
        <strain evidence="3">28A</strain>
    </source>
</reference>
<dbReference type="AlphaFoldDB" id="R0K2M9"/>
<reference evidence="2 3" key="1">
    <citation type="journal article" date="2012" name="PLoS Pathog.">
        <title>Diverse lifestyles and strategies of plant pathogenesis encoded in the genomes of eighteen Dothideomycetes fungi.</title>
        <authorList>
            <person name="Ohm R.A."/>
            <person name="Feau N."/>
            <person name="Henrissat B."/>
            <person name="Schoch C.L."/>
            <person name="Horwitz B.A."/>
            <person name="Barry K.W."/>
            <person name="Condon B.J."/>
            <person name="Copeland A.C."/>
            <person name="Dhillon B."/>
            <person name="Glaser F."/>
            <person name="Hesse C.N."/>
            <person name="Kosti I."/>
            <person name="LaButti K."/>
            <person name="Lindquist E.A."/>
            <person name="Lucas S."/>
            <person name="Salamov A.A."/>
            <person name="Bradshaw R.E."/>
            <person name="Ciuffetti L."/>
            <person name="Hamelin R.C."/>
            <person name="Kema G.H.J."/>
            <person name="Lawrence C."/>
            <person name="Scott J.A."/>
            <person name="Spatafora J.W."/>
            <person name="Turgeon B.G."/>
            <person name="de Wit P.J.G.M."/>
            <person name="Zhong S."/>
            <person name="Goodwin S.B."/>
            <person name="Grigoriev I.V."/>
        </authorList>
    </citation>
    <scope>NUCLEOTIDE SEQUENCE [LARGE SCALE GENOMIC DNA]</scope>
    <source>
        <strain evidence="3">28A</strain>
    </source>
</reference>
<accession>R0K2M9</accession>
<feature type="compositionally biased region" description="Polar residues" evidence="1">
    <location>
        <begin position="58"/>
        <end position="69"/>
    </location>
</feature>
<dbReference type="EMBL" id="KB908814">
    <property type="protein sequence ID" value="EOA83879.1"/>
    <property type="molecule type" value="Genomic_DNA"/>
</dbReference>
<dbReference type="HOGENOM" id="CLU_1256718_0_0_1"/>
<dbReference type="GeneID" id="19399065"/>
<proteinExistence type="predicted"/>
<organism evidence="2 3">
    <name type="scientific">Exserohilum turcicum (strain 28A)</name>
    <name type="common">Northern leaf blight fungus</name>
    <name type="synonym">Setosphaeria turcica</name>
    <dbReference type="NCBI Taxonomy" id="671987"/>
    <lineage>
        <taxon>Eukaryota</taxon>
        <taxon>Fungi</taxon>
        <taxon>Dikarya</taxon>
        <taxon>Ascomycota</taxon>
        <taxon>Pezizomycotina</taxon>
        <taxon>Dothideomycetes</taxon>
        <taxon>Pleosporomycetidae</taxon>
        <taxon>Pleosporales</taxon>
        <taxon>Pleosporineae</taxon>
        <taxon>Pleosporaceae</taxon>
        <taxon>Exserohilum</taxon>
    </lineage>
</organism>
<name>R0K2M9_EXST2</name>
<evidence type="ECO:0000313" key="2">
    <source>
        <dbReference type="EMBL" id="EOA83879.1"/>
    </source>
</evidence>
<dbReference type="Proteomes" id="UP000016935">
    <property type="component" value="Unassembled WGS sequence"/>
</dbReference>
<dbReference type="OrthoDB" id="3798352at2759"/>
<keyword evidence="3" id="KW-1185">Reference proteome</keyword>
<dbReference type="RefSeq" id="XP_008028344.1">
    <property type="nucleotide sequence ID" value="XM_008030153.1"/>
</dbReference>
<feature type="compositionally biased region" description="Basic and acidic residues" evidence="1">
    <location>
        <begin position="1"/>
        <end position="12"/>
    </location>
</feature>